<evidence type="ECO:0000256" key="6">
    <source>
        <dbReference type="ARBA" id="ARBA00022970"/>
    </source>
</evidence>
<keyword evidence="5" id="KW-1278">Translocase</keyword>
<dbReference type="Pfam" id="PF00005">
    <property type="entry name" value="ABC_tran"/>
    <property type="match status" value="1"/>
</dbReference>
<evidence type="ECO:0000256" key="7">
    <source>
        <dbReference type="ARBA" id="ARBA00023136"/>
    </source>
</evidence>
<keyword evidence="10" id="KW-1185">Reference proteome</keyword>
<sequence>MIKIAALKKSYDKDVILENINLNIKKGDIYGLVGASGAGKSTLLRCINGLVDYDSGSLVVDGVDLKKLNNEELMEFRKNIGMVFQQFSLLERLTVYENVDLPMKCCKYSKEDRQKKVNELLDLVGLLDKKDSRPGELSGGQKQRVAIARALTLDPKILLFDEATSALDPNTANSILHLVRKINEEFGLTVIVVAHQMEVVRKVCNKMALLKDGELIADGKVTDIFMNEPKELRELLGKDSKEVLPADGVNIKIVIKNPEDKYIISDITRDTNIRCKIVWGGMDKYRDEVNGSFIINLALEDMTILKKYLEDKGIQFDEAI</sequence>
<accession>A0ABS4EB53</accession>
<keyword evidence="7" id="KW-0472">Membrane</keyword>
<dbReference type="RefSeq" id="WP_209456621.1">
    <property type="nucleotide sequence ID" value="NZ_BAAACS010000002.1"/>
</dbReference>
<keyword evidence="3" id="KW-0547">Nucleotide-binding</keyword>
<comment type="caution">
    <text evidence="9">The sequence shown here is derived from an EMBL/GenBank/DDBJ whole genome shotgun (WGS) entry which is preliminary data.</text>
</comment>
<dbReference type="InterPro" id="IPR045865">
    <property type="entry name" value="ACT-like_dom_sf"/>
</dbReference>
<reference evidence="9 10" key="1">
    <citation type="submission" date="2021-03" db="EMBL/GenBank/DDBJ databases">
        <title>Genomic Encyclopedia of Type Strains, Phase IV (KMG-IV): sequencing the most valuable type-strain genomes for metagenomic binning, comparative biology and taxonomic classification.</title>
        <authorList>
            <person name="Goeker M."/>
        </authorList>
    </citation>
    <scope>NUCLEOTIDE SEQUENCE [LARGE SCALE GENOMIC DNA]</scope>
    <source>
        <strain evidence="9 10">DSM 1289</strain>
    </source>
</reference>
<protein>
    <submittedName>
        <fullName evidence="9">D-methionine transport system ATP-binding protein</fullName>
    </submittedName>
</protein>
<feature type="domain" description="ABC transporter" evidence="8">
    <location>
        <begin position="2"/>
        <end position="237"/>
    </location>
</feature>
<proteinExistence type="predicted"/>
<dbReference type="InterPro" id="IPR050086">
    <property type="entry name" value="MetN_ABC_transporter-like"/>
</dbReference>
<dbReference type="Pfam" id="PF09383">
    <property type="entry name" value="NIL"/>
    <property type="match status" value="1"/>
</dbReference>
<evidence type="ECO:0000256" key="2">
    <source>
        <dbReference type="ARBA" id="ARBA00022475"/>
    </source>
</evidence>
<dbReference type="SUPFAM" id="SSF52540">
    <property type="entry name" value="P-loop containing nucleoside triphosphate hydrolases"/>
    <property type="match status" value="1"/>
</dbReference>
<evidence type="ECO:0000313" key="10">
    <source>
        <dbReference type="Proteomes" id="UP000767291"/>
    </source>
</evidence>
<dbReference type="InterPro" id="IPR003439">
    <property type="entry name" value="ABC_transporter-like_ATP-bd"/>
</dbReference>
<name>A0ABS4EB53_9FIRM</name>
<dbReference type="InterPro" id="IPR018449">
    <property type="entry name" value="NIL_domain"/>
</dbReference>
<dbReference type="Gene3D" id="3.40.50.300">
    <property type="entry name" value="P-loop containing nucleotide triphosphate hydrolases"/>
    <property type="match status" value="1"/>
</dbReference>
<dbReference type="Proteomes" id="UP000767291">
    <property type="component" value="Unassembled WGS sequence"/>
</dbReference>
<dbReference type="SUPFAM" id="SSF55021">
    <property type="entry name" value="ACT-like"/>
    <property type="match status" value="1"/>
</dbReference>
<dbReference type="PANTHER" id="PTHR43166:SF30">
    <property type="entry name" value="METHIONINE IMPORT ATP-BINDING PROTEIN METN"/>
    <property type="match status" value="1"/>
</dbReference>
<dbReference type="PANTHER" id="PTHR43166">
    <property type="entry name" value="AMINO ACID IMPORT ATP-BINDING PROTEIN"/>
    <property type="match status" value="1"/>
</dbReference>
<dbReference type="EMBL" id="JAGGJX010000002">
    <property type="protein sequence ID" value="MBP1855161.1"/>
    <property type="molecule type" value="Genomic_DNA"/>
</dbReference>
<evidence type="ECO:0000256" key="3">
    <source>
        <dbReference type="ARBA" id="ARBA00022741"/>
    </source>
</evidence>
<keyword evidence="1" id="KW-0813">Transport</keyword>
<evidence type="ECO:0000256" key="5">
    <source>
        <dbReference type="ARBA" id="ARBA00022967"/>
    </source>
</evidence>
<organism evidence="9 10">
    <name type="scientific">Metaclostridioides mangenotii</name>
    <dbReference type="NCBI Taxonomy" id="1540"/>
    <lineage>
        <taxon>Bacteria</taxon>
        <taxon>Bacillati</taxon>
        <taxon>Bacillota</taxon>
        <taxon>Clostridia</taxon>
        <taxon>Peptostreptococcales</taxon>
        <taxon>Peptostreptococcaceae</taxon>
        <taxon>Metaclostridioides</taxon>
    </lineage>
</organism>
<dbReference type="InterPro" id="IPR027417">
    <property type="entry name" value="P-loop_NTPase"/>
</dbReference>
<evidence type="ECO:0000313" key="9">
    <source>
        <dbReference type="EMBL" id="MBP1855161.1"/>
    </source>
</evidence>
<dbReference type="PROSITE" id="PS00211">
    <property type="entry name" value="ABC_TRANSPORTER_1"/>
    <property type="match status" value="1"/>
</dbReference>
<dbReference type="InterPro" id="IPR017871">
    <property type="entry name" value="ABC_transporter-like_CS"/>
</dbReference>
<dbReference type="SMART" id="SM00382">
    <property type="entry name" value="AAA"/>
    <property type="match status" value="1"/>
</dbReference>
<gene>
    <name evidence="9" type="ORF">J2Z43_001554</name>
</gene>
<keyword evidence="6" id="KW-0029">Amino-acid transport</keyword>
<evidence type="ECO:0000256" key="4">
    <source>
        <dbReference type="ARBA" id="ARBA00022840"/>
    </source>
</evidence>
<dbReference type="InterPro" id="IPR003593">
    <property type="entry name" value="AAA+_ATPase"/>
</dbReference>
<evidence type="ECO:0000259" key="8">
    <source>
        <dbReference type="PROSITE" id="PS50893"/>
    </source>
</evidence>
<keyword evidence="4 9" id="KW-0067">ATP-binding</keyword>
<dbReference type="PROSITE" id="PS50893">
    <property type="entry name" value="ABC_TRANSPORTER_2"/>
    <property type="match status" value="1"/>
</dbReference>
<evidence type="ECO:0000256" key="1">
    <source>
        <dbReference type="ARBA" id="ARBA00022448"/>
    </source>
</evidence>
<keyword evidence="2" id="KW-1003">Cell membrane</keyword>
<dbReference type="GO" id="GO:0005524">
    <property type="term" value="F:ATP binding"/>
    <property type="evidence" value="ECO:0007669"/>
    <property type="project" value="UniProtKB-KW"/>
</dbReference>